<dbReference type="Proteomes" id="UP000799118">
    <property type="component" value="Unassembled WGS sequence"/>
</dbReference>
<keyword evidence="2" id="KW-1185">Reference proteome</keyword>
<protein>
    <submittedName>
        <fullName evidence="1">Uncharacterized protein</fullName>
    </submittedName>
</protein>
<dbReference type="AlphaFoldDB" id="A0A6A4HBS8"/>
<dbReference type="EMBL" id="ML769530">
    <property type="protein sequence ID" value="KAE9395481.1"/>
    <property type="molecule type" value="Genomic_DNA"/>
</dbReference>
<organism evidence="1 2">
    <name type="scientific">Gymnopus androsaceus JB14</name>
    <dbReference type="NCBI Taxonomy" id="1447944"/>
    <lineage>
        <taxon>Eukaryota</taxon>
        <taxon>Fungi</taxon>
        <taxon>Dikarya</taxon>
        <taxon>Basidiomycota</taxon>
        <taxon>Agaricomycotina</taxon>
        <taxon>Agaricomycetes</taxon>
        <taxon>Agaricomycetidae</taxon>
        <taxon>Agaricales</taxon>
        <taxon>Marasmiineae</taxon>
        <taxon>Omphalotaceae</taxon>
        <taxon>Gymnopus</taxon>
    </lineage>
</organism>
<sequence>MKSLVAEREVFFGEYDPWDPSSKTPIASTLTEDESASNLLELPLVQPPKHWILHPKLLRIPMLVDIHGGDYNTSGKKSGIFVETVKSLDTISVIAKVLKSMSASIPPQFHNLIGKYVWHVHHYYEETLSEANHKLICVEMDCSEPGWELIAQTSDFMNIHPNDLEMSKDSAEEQKAVKESLQPIGDSYQHDGVNVIPKDAL</sequence>
<evidence type="ECO:0000313" key="2">
    <source>
        <dbReference type="Proteomes" id="UP000799118"/>
    </source>
</evidence>
<evidence type="ECO:0000313" key="1">
    <source>
        <dbReference type="EMBL" id="KAE9395481.1"/>
    </source>
</evidence>
<name>A0A6A4HBS8_9AGAR</name>
<accession>A0A6A4HBS8</accession>
<proteinExistence type="predicted"/>
<gene>
    <name evidence="1" type="ORF">BT96DRAFT_942390</name>
</gene>
<reference evidence="1" key="1">
    <citation type="journal article" date="2019" name="Environ. Microbiol.">
        <title>Fungal ecological strategies reflected in gene transcription - a case study of two litter decomposers.</title>
        <authorList>
            <person name="Barbi F."/>
            <person name="Kohler A."/>
            <person name="Barry K."/>
            <person name="Baskaran P."/>
            <person name="Daum C."/>
            <person name="Fauchery L."/>
            <person name="Ihrmark K."/>
            <person name="Kuo A."/>
            <person name="LaButti K."/>
            <person name="Lipzen A."/>
            <person name="Morin E."/>
            <person name="Grigoriev I.V."/>
            <person name="Henrissat B."/>
            <person name="Lindahl B."/>
            <person name="Martin F."/>
        </authorList>
    </citation>
    <scope>NUCLEOTIDE SEQUENCE</scope>
    <source>
        <strain evidence="1">JB14</strain>
    </source>
</reference>
<dbReference type="OrthoDB" id="3069533at2759"/>